<feature type="compositionally biased region" description="Polar residues" evidence="3">
    <location>
        <begin position="249"/>
        <end position="259"/>
    </location>
</feature>
<feature type="domain" description="C2H2-type" evidence="4">
    <location>
        <begin position="177"/>
        <end position="205"/>
    </location>
</feature>
<dbReference type="AlphaFoldDB" id="A0A336M2Q7"/>
<reference evidence="6" key="1">
    <citation type="submission" date="2018-07" db="EMBL/GenBank/DDBJ databases">
        <authorList>
            <person name="Quirk P.G."/>
            <person name="Krulwich T.A."/>
        </authorList>
    </citation>
    <scope>NUCLEOTIDE SEQUENCE</scope>
</reference>
<dbReference type="SMART" id="SM00868">
    <property type="entry name" value="zf-AD"/>
    <property type="match status" value="1"/>
</dbReference>
<dbReference type="VEuPathDB" id="VectorBase:CSON010898"/>
<feature type="domain" description="ZAD" evidence="5">
    <location>
        <begin position="7"/>
        <end position="83"/>
    </location>
</feature>
<sequence>MNENIEKACRMCLEENCKTDFFNLLLDDGNNRSNKALTEIFRINIEDNIQFPHKICLECNNLLLNFYDFYLEVMKNQAKLLLEFNSNGCKSDQASPQPSNIVDDETPLLASQDSAISTSNQPTRSKRRKRKRRGSTHRDRELTPVSTDSETDELPLSLIAKRQNCNNQSTTKVEKKFTCQECSEEFTKIYLYETHKETVHSSYPIDASPNIDTIKIISHNGSENVLKFKCKLCTFQSESQWETRRHQSTFHTSNETPTQKSKDSRPGGQKLVKVLSLNAIAERIPLIKRSQNLTDDQRLKIFYGFSCSRCKPCIELPTLSAFERHSEQCHNLTDISWLCCEVKLRNNCLVHHLNYHLGLPLVKNCSDNVLYENSYSKILESIKKGEISHKSEISLKKREFVKKKRTNL</sequence>
<dbReference type="SUPFAM" id="SSF57716">
    <property type="entry name" value="Glucocorticoid receptor-like (DNA-binding domain)"/>
    <property type="match status" value="1"/>
</dbReference>
<gene>
    <name evidence="6" type="primary">CSON010898</name>
</gene>
<feature type="binding site" evidence="2">
    <location>
        <position position="9"/>
    </location>
    <ligand>
        <name>Zn(2+)</name>
        <dbReference type="ChEBI" id="CHEBI:29105"/>
    </ligand>
</feature>
<dbReference type="Gene3D" id="3.30.160.60">
    <property type="entry name" value="Classic Zinc Finger"/>
    <property type="match status" value="1"/>
</dbReference>
<protein>
    <submittedName>
        <fullName evidence="6">CSON010898 protein</fullName>
    </submittedName>
</protein>
<evidence type="ECO:0000256" key="2">
    <source>
        <dbReference type="PROSITE-ProRule" id="PRU01263"/>
    </source>
</evidence>
<keyword evidence="2" id="KW-0479">Metal-binding</keyword>
<accession>A0A336M2Q7</accession>
<keyword evidence="2" id="KW-0862">Zinc</keyword>
<dbReference type="Pfam" id="PF07776">
    <property type="entry name" value="zf-AD"/>
    <property type="match status" value="1"/>
</dbReference>
<dbReference type="EMBL" id="UFQT01000452">
    <property type="protein sequence ID" value="SSX24525.1"/>
    <property type="molecule type" value="Genomic_DNA"/>
</dbReference>
<name>A0A336M2Q7_CULSO</name>
<proteinExistence type="predicted"/>
<dbReference type="PROSITE" id="PS50157">
    <property type="entry name" value="ZINC_FINGER_C2H2_2"/>
    <property type="match status" value="1"/>
</dbReference>
<evidence type="ECO:0000256" key="3">
    <source>
        <dbReference type="SAM" id="MobiDB-lite"/>
    </source>
</evidence>
<feature type="compositionally biased region" description="Polar residues" evidence="3">
    <location>
        <begin position="109"/>
        <end position="123"/>
    </location>
</feature>
<dbReference type="PROSITE" id="PS51915">
    <property type="entry name" value="ZAD"/>
    <property type="match status" value="1"/>
</dbReference>
<dbReference type="GO" id="GO:0005634">
    <property type="term" value="C:nucleus"/>
    <property type="evidence" value="ECO:0007669"/>
    <property type="project" value="InterPro"/>
</dbReference>
<evidence type="ECO:0000313" key="6">
    <source>
        <dbReference type="EMBL" id="SSX24525.1"/>
    </source>
</evidence>
<dbReference type="SMART" id="SM00355">
    <property type="entry name" value="ZnF_C2H2"/>
    <property type="match status" value="3"/>
</dbReference>
<dbReference type="Gene3D" id="3.40.1800.20">
    <property type="match status" value="1"/>
</dbReference>
<organism evidence="6">
    <name type="scientific">Culicoides sonorensis</name>
    <name type="common">Biting midge</name>
    <dbReference type="NCBI Taxonomy" id="179676"/>
    <lineage>
        <taxon>Eukaryota</taxon>
        <taxon>Metazoa</taxon>
        <taxon>Ecdysozoa</taxon>
        <taxon>Arthropoda</taxon>
        <taxon>Hexapoda</taxon>
        <taxon>Insecta</taxon>
        <taxon>Pterygota</taxon>
        <taxon>Neoptera</taxon>
        <taxon>Endopterygota</taxon>
        <taxon>Diptera</taxon>
        <taxon>Nematocera</taxon>
        <taxon>Chironomoidea</taxon>
        <taxon>Ceratopogonidae</taxon>
        <taxon>Ceratopogoninae</taxon>
        <taxon>Culicoides</taxon>
        <taxon>Monoculicoides</taxon>
    </lineage>
</organism>
<dbReference type="InterPro" id="IPR013087">
    <property type="entry name" value="Znf_C2H2_type"/>
</dbReference>
<dbReference type="PROSITE" id="PS00028">
    <property type="entry name" value="ZINC_FINGER_C2H2_1"/>
    <property type="match status" value="1"/>
</dbReference>
<feature type="binding site" evidence="2">
    <location>
        <position position="12"/>
    </location>
    <ligand>
        <name>Zn(2+)</name>
        <dbReference type="ChEBI" id="CHEBI:29105"/>
    </ligand>
</feature>
<feature type="binding site" evidence="2">
    <location>
        <position position="59"/>
    </location>
    <ligand>
        <name>Zn(2+)</name>
        <dbReference type="ChEBI" id="CHEBI:29105"/>
    </ligand>
</feature>
<dbReference type="InterPro" id="IPR012934">
    <property type="entry name" value="Znf_AD"/>
</dbReference>
<evidence type="ECO:0000256" key="1">
    <source>
        <dbReference type="PROSITE-ProRule" id="PRU00042"/>
    </source>
</evidence>
<evidence type="ECO:0000259" key="4">
    <source>
        <dbReference type="PROSITE" id="PS50157"/>
    </source>
</evidence>
<feature type="region of interest" description="Disordered" evidence="3">
    <location>
        <begin position="244"/>
        <end position="267"/>
    </location>
</feature>
<feature type="compositionally biased region" description="Basic residues" evidence="3">
    <location>
        <begin position="124"/>
        <end position="135"/>
    </location>
</feature>
<keyword evidence="1" id="KW-0863">Zinc-finger</keyword>
<feature type="binding site" evidence="2">
    <location>
        <position position="56"/>
    </location>
    <ligand>
        <name>Zn(2+)</name>
        <dbReference type="ChEBI" id="CHEBI:29105"/>
    </ligand>
</feature>
<evidence type="ECO:0000259" key="5">
    <source>
        <dbReference type="PROSITE" id="PS51915"/>
    </source>
</evidence>
<feature type="region of interest" description="Disordered" evidence="3">
    <location>
        <begin position="92"/>
        <end position="153"/>
    </location>
</feature>
<dbReference type="GO" id="GO:0008270">
    <property type="term" value="F:zinc ion binding"/>
    <property type="evidence" value="ECO:0007669"/>
    <property type="project" value="UniProtKB-UniRule"/>
</dbReference>